<accession>A0A2N9IJQ0</accession>
<organism evidence="2">
    <name type="scientific">Fagus sylvatica</name>
    <name type="common">Beechnut</name>
    <dbReference type="NCBI Taxonomy" id="28930"/>
    <lineage>
        <taxon>Eukaryota</taxon>
        <taxon>Viridiplantae</taxon>
        <taxon>Streptophyta</taxon>
        <taxon>Embryophyta</taxon>
        <taxon>Tracheophyta</taxon>
        <taxon>Spermatophyta</taxon>
        <taxon>Magnoliopsida</taxon>
        <taxon>eudicotyledons</taxon>
        <taxon>Gunneridae</taxon>
        <taxon>Pentapetalae</taxon>
        <taxon>rosids</taxon>
        <taxon>fabids</taxon>
        <taxon>Fagales</taxon>
        <taxon>Fagaceae</taxon>
        <taxon>Fagus</taxon>
    </lineage>
</organism>
<protein>
    <submittedName>
        <fullName evidence="2">Uncharacterized protein</fullName>
    </submittedName>
</protein>
<reference evidence="2" key="1">
    <citation type="submission" date="2018-02" db="EMBL/GenBank/DDBJ databases">
        <authorList>
            <person name="Cohen D.B."/>
            <person name="Kent A.D."/>
        </authorList>
    </citation>
    <scope>NUCLEOTIDE SEQUENCE</scope>
</reference>
<gene>
    <name evidence="2" type="ORF">FSB_LOCUS52171</name>
</gene>
<sequence length="71" mass="7464">MSQNINSFATPSVTLNKSIDSGTSNINSIDSNYMESESLQNAPDAVSLVPPSSNSKPMTFANSDENHASGN</sequence>
<evidence type="ECO:0000256" key="1">
    <source>
        <dbReference type="SAM" id="MobiDB-lite"/>
    </source>
</evidence>
<evidence type="ECO:0000313" key="2">
    <source>
        <dbReference type="EMBL" id="SPD24289.1"/>
    </source>
</evidence>
<feature type="compositionally biased region" description="Polar residues" evidence="1">
    <location>
        <begin position="1"/>
        <end position="41"/>
    </location>
</feature>
<proteinExistence type="predicted"/>
<feature type="region of interest" description="Disordered" evidence="1">
    <location>
        <begin position="1"/>
        <end position="71"/>
    </location>
</feature>
<dbReference type="AlphaFoldDB" id="A0A2N9IJQ0"/>
<dbReference type="EMBL" id="OIVN01005868">
    <property type="protein sequence ID" value="SPD24289.1"/>
    <property type="molecule type" value="Genomic_DNA"/>
</dbReference>
<name>A0A2N9IJQ0_FAGSY</name>
<feature type="compositionally biased region" description="Polar residues" evidence="1">
    <location>
        <begin position="50"/>
        <end position="63"/>
    </location>
</feature>